<reference evidence="3" key="1">
    <citation type="journal article" date="2019" name="Int. J. Syst. Evol. Microbiol.">
        <title>The Global Catalogue of Microorganisms (GCM) 10K type strain sequencing project: providing services to taxonomists for standard genome sequencing and annotation.</title>
        <authorList>
            <consortium name="The Broad Institute Genomics Platform"/>
            <consortium name="The Broad Institute Genome Sequencing Center for Infectious Disease"/>
            <person name="Wu L."/>
            <person name="Ma J."/>
        </authorList>
    </citation>
    <scope>NUCLEOTIDE SEQUENCE [LARGE SCALE GENOMIC DNA]</scope>
    <source>
        <strain evidence="3">KCTC 23299</strain>
    </source>
</reference>
<dbReference type="RefSeq" id="WP_386097440.1">
    <property type="nucleotide sequence ID" value="NZ_JBHUOZ010000002.1"/>
</dbReference>
<sequence>MEFSGADLQNLRLIKKLTQEGVAAKLGFTQQYYSKLEKKERIDTAIIEKILLCLNATKEDLHVLKQLGG</sequence>
<comment type="caution">
    <text evidence="2">The sequence shown here is derived from an EMBL/GenBank/DDBJ whole genome shotgun (WGS) entry which is preliminary data.</text>
</comment>
<proteinExistence type="predicted"/>
<evidence type="ECO:0000259" key="1">
    <source>
        <dbReference type="PROSITE" id="PS50943"/>
    </source>
</evidence>
<feature type="domain" description="HTH cro/C1-type" evidence="1">
    <location>
        <begin position="8"/>
        <end position="61"/>
    </location>
</feature>
<evidence type="ECO:0000313" key="3">
    <source>
        <dbReference type="Proteomes" id="UP001597511"/>
    </source>
</evidence>
<dbReference type="Proteomes" id="UP001597511">
    <property type="component" value="Unassembled WGS sequence"/>
</dbReference>
<name>A0ABW6A4L8_9BACT</name>
<gene>
    <name evidence="2" type="ORF">ACFS6H_08920</name>
</gene>
<evidence type="ECO:0000313" key="2">
    <source>
        <dbReference type="EMBL" id="MFD2919826.1"/>
    </source>
</evidence>
<organism evidence="2 3">
    <name type="scientific">Terrimonas rubra</name>
    <dbReference type="NCBI Taxonomy" id="1035890"/>
    <lineage>
        <taxon>Bacteria</taxon>
        <taxon>Pseudomonadati</taxon>
        <taxon>Bacteroidota</taxon>
        <taxon>Chitinophagia</taxon>
        <taxon>Chitinophagales</taxon>
        <taxon>Chitinophagaceae</taxon>
        <taxon>Terrimonas</taxon>
    </lineage>
</organism>
<keyword evidence="3" id="KW-1185">Reference proteome</keyword>
<dbReference type="SMART" id="SM00530">
    <property type="entry name" value="HTH_XRE"/>
    <property type="match status" value="1"/>
</dbReference>
<dbReference type="EMBL" id="JBHUOZ010000002">
    <property type="protein sequence ID" value="MFD2919826.1"/>
    <property type="molecule type" value="Genomic_DNA"/>
</dbReference>
<protein>
    <submittedName>
        <fullName evidence="2">Helix-turn-helix domain-containing protein</fullName>
    </submittedName>
</protein>
<accession>A0ABW6A4L8</accession>
<dbReference type="CDD" id="cd00093">
    <property type="entry name" value="HTH_XRE"/>
    <property type="match status" value="1"/>
</dbReference>
<dbReference type="InterPro" id="IPR001387">
    <property type="entry name" value="Cro/C1-type_HTH"/>
</dbReference>
<dbReference type="InterPro" id="IPR010982">
    <property type="entry name" value="Lambda_DNA-bd_dom_sf"/>
</dbReference>
<dbReference type="Pfam" id="PF01381">
    <property type="entry name" value="HTH_3"/>
    <property type="match status" value="1"/>
</dbReference>
<dbReference type="Gene3D" id="1.10.260.40">
    <property type="entry name" value="lambda repressor-like DNA-binding domains"/>
    <property type="match status" value="1"/>
</dbReference>
<dbReference type="SUPFAM" id="SSF47413">
    <property type="entry name" value="lambda repressor-like DNA-binding domains"/>
    <property type="match status" value="1"/>
</dbReference>
<dbReference type="PROSITE" id="PS50943">
    <property type="entry name" value="HTH_CROC1"/>
    <property type="match status" value="1"/>
</dbReference>